<feature type="non-terminal residue" evidence="3">
    <location>
        <position position="342"/>
    </location>
</feature>
<dbReference type="Gene3D" id="3.40.390.10">
    <property type="entry name" value="Collagenase (Catalytic Domain)"/>
    <property type="match status" value="1"/>
</dbReference>
<dbReference type="InterPro" id="IPR024079">
    <property type="entry name" value="MetalloPept_cat_dom_sf"/>
</dbReference>
<proteinExistence type="predicted"/>
<protein>
    <recommendedName>
        <fullName evidence="2">Peptidase M12B domain-containing protein</fullName>
    </recommendedName>
</protein>
<keyword evidence="4" id="KW-1185">Reference proteome</keyword>
<sequence length="342" mass="39080">ATCLETVWVRDVTEHFEADKRGLGDHDLPDKLTFYLRRGLDDLTLNLMRNYDIDPNADIYIVQELKNGQSFLAKTNDAEKEAVAYYQDVDNMAYMTVRCAPSSNYRSIHECDRVINGNVRIGDGNYDLRPVDSDLPTGQIPNVNGKRYFLLDHANAANKDQSRKLRHDYYVKIAVLIDSGVYDLYASSLESDHSDGKSKDVRLKIREAYSHIINGVNLRYKTIEDPSLSITIILQHFTIFQRESLFPHKRSKVITNNGKKYINAHPYHDDIKQWVRTNDIDTVPTFDHAMLFTGYELYTDSIENHLISGLSDVKGVCDEVARASLVQSGHYSRTVLTATHEL</sequence>
<feature type="active site" evidence="1">
    <location>
        <position position="341"/>
    </location>
</feature>
<gene>
    <name evidence="3" type="ORF">ACJMK2_004343</name>
</gene>
<evidence type="ECO:0000313" key="4">
    <source>
        <dbReference type="Proteomes" id="UP001634394"/>
    </source>
</evidence>
<evidence type="ECO:0000259" key="2">
    <source>
        <dbReference type="PROSITE" id="PS50215"/>
    </source>
</evidence>
<evidence type="ECO:0000313" key="3">
    <source>
        <dbReference type="EMBL" id="KAL3892106.1"/>
    </source>
</evidence>
<evidence type="ECO:0000256" key="1">
    <source>
        <dbReference type="PROSITE-ProRule" id="PRU00276"/>
    </source>
</evidence>
<dbReference type="PROSITE" id="PS50215">
    <property type="entry name" value="ADAM_MEPRO"/>
    <property type="match status" value="1"/>
</dbReference>
<name>A0ABD3Y2A1_SINWO</name>
<comment type="caution">
    <text evidence="1">Lacks conserved residue(s) required for the propagation of feature annotation.</text>
</comment>
<organism evidence="3 4">
    <name type="scientific">Sinanodonta woodiana</name>
    <name type="common">Chinese pond mussel</name>
    <name type="synonym">Anodonta woodiana</name>
    <dbReference type="NCBI Taxonomy" id="1069815"/>
    <lineage>
        <taxon>Eukaryota</taxon>
        <taxon>Metazoa</taxon>
        <taxon>Spiralia</taxon>
        <taxon>Lophotrochozoa</taxon>
        <taxon>Mollusca</taxon>
        <taxon>Bivalvia</taxon>
        <taxon>Autobranchia</taxon>
        <taxon>Heteroconchia</taxon>
        <taxon>Palaeoheterodonta</taxon>
        <taxon>Unionida</taxon>
        <taxon>Unionoidea</taxon>
        <taxon>Unionidae</taxon>
        <taxon>Unioninae</taxon>
        <taxon>Sinanodonta</taxon>
    </lineage>
</organism>
<dbReference type="SUPFAM" id="SSF55486">
    <property type="entry name" value="Metalloproteases ('zincins'), catalytic domain"/>
    <property type="match status" value="1"/>
</dbReference>
<dbReference type="EMBL" id="JBJQND010000001">
    <property type="protein sequence ID" value="KAL3892106.1"/>
    <property type="molecule type" value="Genomic_DNA"/>
</dbReference>
<comment type="caution">
    <text evidence="3">The sequence shown here is derived from an EMBL/GenBank/DDBJ whole genome shotgun (WGS) entry which is preliminary data.</text>
</comment>
<dbReference type="Proteomes" id="UP001634394">
    <property type="component" value="Unassembled WGS sequence"/>
</dbReference>
<feature type="domain" description="Peptidase M12B" evidence="2">
    <location>
        <begin position="169"/>
        <end position="342"/>
    </location>
</feature>
<dbReference type="InterPro" id="IPR001590">
    <property type="entry name" value="Peptidase_M12B"/>
</dbReference>
<dbReference type="AlphaFoldDB" id="A0ABD3Y2A1"/>
<feature type="non-terminal residue" evidence="3">
    <location>
        <position position="1"/>
    </location>
</feature>
<accession>A0ABD3Y2A1</accession>
<reference evidence="3 4" key="1">
    <citation type="submission" date="2024-11" db="EMBL/GenBank/DDBJ databases">
        <title>Chromosome-level genome assembly of the freshwater bivalve Anodonta woodiana.</title>
        <authorList>
            <person name="Chen X."/>
        </authorList>
    </citation>
    <scope>NUCLEOTIDE SEQUENCE [LARGE SCALE GENOMIC DNA]</scope>
    <source>
        <strain evidence="3">MN2024</strain>
        <tissue evidence="3">Gills</tissue>
    </source>
</reference>